<dbReference type="InterPro" id="IPR025403">
    <property type="entry name" value="TgpA-like_C"/>
</dbReference>
<evidence type="ECO:0000259" key="2">
    <source>
        <dbReference type="Pfam" id="PF13559"/>
    </source>
</evidence>
<proteinExistence type="predicted"/>
<gene>
    <name evidence="3" type="ORF">HNR46_000851</name>
</gene>
<accession>A0A840V029</accession>
<keyword evidence="1" id="KW-0812">Transmembrane</keyword>
<feature type="transmembrane region" description="Helical" evidence="1">
    <location>
        <begin position="325"/>
        <end position="350"/>
    </location>
</feature>
<keyword evidence="4" id="KW-1185">Reference proteome</keyword>
<reference evidence="3 4" key="1">
    <citation type="submission" date="2020-08" db="EMBL/GenBank/DDBJ databases">
        <title>Genomic Encyclopedia of Type Strains, Phase IV (KMG-IV): sequencing the most valuable type-strain genomes for metagenomic binning, comparative biology and taxonomic classification.</title>
        <authorList>
            <person name="Goeker M."/>
        </authorList>
    </citation>
    <scope>NUCLEOTIDE SEQUENCE [LARGE SCALE GENOMIC DNA]</scope>
    <source>
        <strain evidence="3 4">YC6886</strain>
    </source>
</reference>
<organism evidence="3 4">
    <name type="scientific">Haloferula luteola</name>
    <dbReference type="NCBI Taxonomy" id="595692"/>
    <lineage>
        <taxon>Bacteria</taxon>
        <taxon>Pseudomonadati</taxon>
        <taxon>Verrucomicrobiota</taxon>
        <taxon>Verrucomicrobiia</taxon>
        <taxon>Verrucomicrobiales</taxon>
        <taxon>Verrucomicrobiaceae</taxon>
        <taxon>Haloferula</taxon>
    </lineage>
</organism>
<sequence length="492" mass="55786">MKLESVTAELRPRSDWEAVDLGLALVRRDFWRLLLSWWLGMAPMVMVAGVTFWWSPVLAFLGFWWWVPVGSRMVLFQLSRRLFGDAPKLTEELRELPRAMGRRWGYRLGWARFSPWRPLTMPVEDLEGLRGRDYRTRCRTLMRRGDSSLVQLHLWRIGLTGWLVVSGISTLYLFLPVTAKAEWATALETGQLTPAQGMPMGLAVAWGVCLTFAVALTDLFATGAGFGIYVNHRTWIEGWDVELSFRRIAARLARVAIWMMAVCLGCGMVRGDDGAKDRMGEVLSDPDFEVHHEVTRKWVPWDWLERWLSRRPMTTSSGGTGWMDVMAVLGNVALVSLAVLAVVFLSWLIYSHRHVFLNRRMEANPSAPKLGASVVMGMDVRESSLPDDVAKAAWAAWLGGRRQEALALLYRGAISWMIRVPGVEIAESDTEMDCLRRVHDAGVVEAGYFEDLTQVWSRLAYARREPEDRVVEGLCHRWPFGTARSQEKGGTA</sequence>
<name>A0A840V029_9BACT</name>
<feature type="transmembrane region" description="Helical" evidence="1">
    <location>
        <begin position="153"/>
        <end position="175"/>
    </location>
</feature>
<dbReference type="Pfam" id="PF13559">
    <property type="entry name" value="DUF4129"/>
    <property type="match status" value="1"/>
</dbReference>
<keyword evidence="1" id="KW-0472">Membrane</keyword>
<dbReference type="Proteomes" id="UP000557717">
    <property type="component" value="Unassembled WGS sequence"/>
</dbReference>
<feature type="domain" description="Protein-glutamine gamma-glutamyltransferase-like C-terminal" evidence="2">
    <location>
        <begin position="409"/>
        <end position="478"/>
    </location>
</feature>
<feature type="transmembrane region" description="Helical" evidence="1">
    <location>
        <begin position="252"/>
        <end position="271"/>
    </location>
</feature>
<evidence type="ECO:0000313" key="4">
    <source>
        <dbReference type="Proteomes" id="UP000557717"/>
    </source>
</evidence>
<comment type="caution">
    <text evidence="3">The sequence shown here is derived from an EMBL/GenBank/DDBJ whole genome shotgun (WGS) entry which is preliminary data.</text>
</comment>
<dbReference type="AlphaFoldDB" id="A0A840V029"/>
<evidence type="ECO:0000313" key="3">
    <source>
        <dbReference type="EMBL" id="MBB5350623.1"/>
    </source>
</evidence>
<dbReference type="RefSeq" id="WP_184016084.1">
    <property type="nucleotide sequence ID" value="NZ_JACHFD010000003.1"/>
</dbReference>
<dbReference type="EMBL" id="JACHFD010000003">
    <property type="protein sequence ID" value="MBB5350623.1"/>
    <property type="molecule type" value="Genomic_DNA"/>
</dbReference>
<protein>
    <recommendedName>
        <fullName evidence="2">Protein-glutamine gamma-glutamyltransferase-like C-terminal domain-containing protein</fullName>
    </recommendedName>
</protein>
<feature type="transmembrane region" description="Helical" evidence="1">
    <location>
        <begin position="203"/>
        <end position="231"/>
    </location>
</feature>
<keyword evidence="1" id="KW-1133">Transmembrane helix</keyword>
<evidence type="ECO:0000256" key="1">
    <source>
        <dbReference type="SAM" id="Phobius"/>
    </source>
</evidence>